<reference evidence="2" key="1">
    <citation type="submission" date="2006-10" db="EMBL/GenBank/DDBJ databases">
        <authorList>
            <person name="Amadeo P."/>
            <person name="Zhao Q."/>
            <person name="Wortman J."/>
            <person name="Fraser-Liggett C."/>
            <person name="Carlton J."/>
        </authorList>
    </citation>
    <scope>NUCLEOTIDE SEQUENCE</scope>
    <source>
        <strain evidence="2">G3</strain>
    </source>
</reference>
<dbReference type="PANTHER" id="PTHR21580">
    <property type="entry name" value="SHIPPO-1-RELATED"/>
    <property type="match status" value="1"/>
</dbReference>
<dbReference type="OrthoDB" id="406368at2759"/>
<dbReference type="RefSeq" id="XP_001306800.1">
    <property type="nucleotide sequence ID" value="XM_001306799.1"/>
</dbReference>
<dbReference type="VEuPathDB" id="TrichDB:TVAG_439730"/>
<dbReference type="AlphaFoldDB" id="A2FMK2"/>
<protein>
    <submittedName>
        <fullName evidence="2">Uncharacterized protein</fullName>
    </submittedName>
</protein>
<keyword evidence="3" id="KW-1185">Reference proteome</keyword>
<dbReference type="InterPro" id="IPR010736">
    <property type="entry name" value="SHIPPO-rpt"/>
</dbReference>
<dbReference type="PANTHER" id="PTHR21580:SF28">
    <property type="entry name" value="BOREALIN N-TERMINAL DOMAIN-CONTAINING PROTEIN-RELATED"/>
    <property type="match status" value="1"/>
</dbReference>
<accession>A2FMK2</accession>
<dbReference type="EMBL" id="DS113888">
    <property type="protein sequence ID" value="EAX93870.1"/>
    <property type="molecule type" value="Genomic_DNA"/>
</dbReference>
<proteinExistence type="predicted"/>
<organism evidence="2 3">
    <name type="scientific">Trichomonas vaginalis (strain ATCC PRA-98 / G3)</name>
    <dbReference type="NCBI Taxonomy" id="412133"/>
    <lineage>
        <taxon>Eukaryota</taxon>
        <taxon>Metamonada</taxon>
        <taxon>Parabasalia</taxon>
        <taxon>Trichomonadida</taxon>
        <taxon>Trichomonadidae</taxon>
        <taxon>Trichomonas</taxon>
    </lineage>
</organism>
<evidence type="ECO:0000313" key="2">
    <source>
        <dbReference type="EMBL" id="EAX93870.1"/>
    </source>
</evidence>
<dbReference type="InParanoid" id="A2FMK2"/>
<sequence length="401" mass="44496">MTSTATIIHATSTALQTPGPGAYVPPSTFGNESPKYTIRHRLKNKENVTGIPYQAIPSEFGTGHKYTFGIRPKEKEREQSPGPNYVPPQFGSDAPKTTWHPRTVSKEMAQSTPGPLTYDDPTKKSSPKFTMKARKFTRDEGVIDSPGPAAYMPNYSVVLPSARRNTIHSRSPDPKNKFVTPGPYDVKDLDKPHGISFHFKHKEPKFDQTPGPKYHTERQTGADAPKLTIRPRYATKENILAAPYQKYPEIFGTGSPKRSFGIRPAESKKETTPGPNYMPPEFGSQSPRISFHYKPQEPKAKATSPGPNYLPTDTSEKRYTIKGRNFTPDEGKISGPGPGKYMPNYDLTLSSIPKMSIHGQITSSRKQEQTPEPLGPFPNDTGPKYTIGRKDYLSVIPGCVF</sequence>
<reference evidence="2" key="2">
    <citation type="journal article" date="2007" name="Science">
        <title>Draft genome sequence of the sexually transmitted pathogen Trichomonas vaginalis.</title>
        <authorList>
            <person name="Carlton J.M."/>
            <person name="Hirt R.P."/>
            <person name="Silva J.C."/>
            <person name="Delcher A.L."/>
            <person name="Schatz M."/>
            <person name="Zhao Q."/>
            <person name="Wortman J.R."/>
            <person name="Bidwell S.L."/>
            <person name="Alsmark U.C.M."/>
            <person name="Besteiro S."/>
            <person name="Sicheritz-Ponten T."/>
            <person name="Noel C.J."/>
            <person name="Dacks J.B."/>
            <person name="Foster P.G."/>
            <person name="Simillion C."/>
            <person name="Van de Peer Y."/>
            <person name="Miranda-Saavedra D."/>
            <person name="Barton G.J."/>
            <person name="Westrop G.D."/>
            <person name="Mueller S."/>
            <person name="Dessi D."/>
            <person name="Fiori P.L."/>
            <person name="Ren Q."/>
            <person name="Paulsen I."/>
            <person name="Zhang H."/>
            <person name="Bastida-Corcuera F.D."/>
            <person name="Simoes-Barbosa A."/>
            <person name="Brown M.T."/>
            <person name="Hayes R.D."/>
            <person name="Mukherjee M."/>
            <person name="Okumura C.Y."/>
            <person name="Schneider R."/>
            <person name="Smith A.J."/>
            <person name="Vanacova S."/>
            <person name="Villalvazo M."/>
            <person name="Haas B.J."/>
            <person name="Pertea M."/>
            <person name="Feldblyum T.V."/>
            <person name="Utterback T.R."/>
            <person name="Shu C.L."/>
            <person name="Osoegawa K."/>
            <person name="de Jong P.J."/>
            <person name="Hrdy I."/>
            <person name="Horvathova L."/>
            <person name="Zubacova Z."/>
            <person name="Dolezal P."/>
            <person name="Malik S.B."/>
            <person name="Logsdon J.M. Jr."/>
            <person name="Henze K."/>
            <person name="Gupta A."/>
            <person name="Wang C.C."/>
            <person name="Dunne R.L."/>
            <person name="Upcroft J.A."/>
            <person name="Upcroft P."/>
            <person name="White O."/>
            <person name="Salzberg S.L."/>
            <person name="Tang P."/>
            <person name="Chiu C.-H."/>
            <person name="Lee Y.-S."/>
            <person name="Embley T.M."/>
            <person name="Coombs G.H."/>
            <person name="Mottram J.C."/>
            <person name="Tachezy J."/>
            <person name="Fraser-Liggett C.M."/>
            <person name="Johnson P.J."/>
        </authorList>
    </citation>
    <scope>NUCLEOTIDE SEQUENCE [LARGE SCALE GENOMIC DNA]</scope>
    <source>
        <strain evidence="2">G3</strain>
    </source>
</reference>
<dbReference type="KEGG" id="tva:4751595"/>
<feature type="region of interest" description="Disordered" evidence="1">
    <location>
        <begin position="358"/>
        <end position="385"/>
    </location>
</feature>
<evidence type="ECO:0000313" key="3">
    <source>
        <dbReference type="Proteomes" id="UP000001542"/>
    </source>
</evidence>
<gene>
    <name evidence="2" type="ORF">TVAG_439730</name>
</gene>
<dbReference type="Pfam" id="PF07004">
    <property type="entry name" value="SHIPPO-rpt"/>
    <property type="match status" value="4"/>
</dbReference>
<dbReference type="VEuPathDB" id="TrichDB:TVAGG3_0432640"/>
<dbReference type="Proteomes" id="UP000001542">
    <property type="component" value="Unassembled WGS sequence"/>
</dbReference>
<feature type="region of interest" description="Disordered" evidence="1">
    <location>
        <begin position="295"/>
        <end position="315"/>
    </location>
</feature>
<dbReference type="InterPro" id="IPR051291">
    <property type="entry name" value="CIMAP"/>
</dbReference>
<feature type="region of interest" description="Disordered" evidence="1">
    <location>
        <begin position="73"/>
        <end position="126"/>
    </location>
</feature>
<name>A2FMK2_TRIV3</name>
<feature type="region of interest" description="Disordered" evidence="1">
    <location>
        <begin position="255"/>
        <end position="278"/>
    </location>
</feature>
<evidence type="ECO:0000256" key="1">
    <source>
        <dbReference type="SAM" id="MobiDB-lite"/>
    </source>
</evidence>